<proteinExistence type="predicted"/>
<organism evidence="1 2">
    <name type="scientific">Aurantiacibacter xanthus</name>
    <dbReference type="NCBI Taxonomy" id="1784712"/>
    <lineage>
        <taxon>Bacteria</taxon>
        <taxon>Pseudomonadati</taxon>
        <taxon>Pseudomonadota</taxon>
        <taxon>Alphaproteobacteria</taxon>
        <taxon>Sphingomonadales</taxon>
        <taxon>Erythrobacteraceae</taxon>
        <taxon>Aurantiacibacter</taxon>
    </lineage>
</organism>
<comment type="caution">
    <text evidence="1">The sequence shown here is derived from an EMBL/GenBank/DDBJ whole genome shotgun (WGS) entry which is preliminary data.</text>
</comment>
<dbReference type="SUPFAM" id="SSF53474">
    <property type="entry name" value="alpha/beta-Hydrolases"/>
    <property type="match status" value="1"/>
</dbReference>
<name>A0A3A1PD17_9SPHN</name>
<evidence type="ECO:0008006" key="3">
    <source>
        <dbReference type="Google" id="ProtNLM"/>
    </source>
</evidence>
<dbReference type="AlphaFoldDB" id="A0A3A1PD17"/>
<dbReference type="EMBL" id="QXFM01000030">
    <property type="protein sequence ID" value="RIV90883.1"/>
    <property type="molecule type" value="Genomic_DNA"/>
</dbReference>
<evidence type="ECO:0000313" key="1">
    <source>
        <dbReference type="EMBL" id="RIV90883.1"/>
    </source>
</evidence>
<keyword evidence="2" id="KW-1185">Reference proteome</keyword>
<feature type="non-terminal residue" evidence="1">
    <location>
        <position position="96"/>
    </location>
</feature>
<gene>
    <name evidence="1" type="ORF">D2V17_03695</name>
</gene>
<accession>A0A3A1PD17</accession>
<protein>
    <recommendedName>
        <fullName evidence="3">Alpha/beta hydrolase</fullName>
    </recommendedName>
</protein>
<dbReference type="Gene3D" id="3.40.50.1820">
    <property type="entry name" value="alpha/beta hydrolase"/>
    <property type="match status" value="1"/>
</dbReference>
<dbReference type="Proteomes" id="UP000265366">
    <property type="component" value="Unassembled WGS sequence"/>
</dbReference>
<dbReference type="InterPro" id="IPR029058">
    <property type="entry name" value="AB_hydrolase_fold"/>
</dbReference>
<reference evidence="1 2" key="1">
    <citation type="submission" date="2018-08" db="EMBL/GenBank/DDBJ databases">
        <title>Erythrobacter zhengii sp.nov., a bacterium isolated from deep-sea sediment.</title>
        <authorList>
            <person name="Fang C."/>
            <person name="Wu Y.-H."/>
            <person name="Sun C."/>
            <person name="Wang H."/>
            <person name="Cheng H."/>
            <person name="Meng F.-X."/>
            <person name="Wang C.-S."/>
            <person name="Xu X.-W."/>
        </authorList>
    </citation>
    <scope>NUCLEOTIDE SEQUENCE [LARGE SCALE GENOMIC DNA]</scope>
    <source>
        <strain evidence="1 2">CCTCC AB 2015396</strain>
    </source>
</reference>
<evidence type="ECO:0000313" key="2">
    <source>
        <dbReference type="Proteomes" id="UP000265366"/>
    </source>
</evidence>
<sequence>MLTTWQAPGGSEELAIRCGDHASGPRLLVLPAWFDESNKTRHFTVELMRLLAERGVASVLPDLPGCNESLADLTRQTLASWREASAAAAEHFACAQ</sequence>